<accession>A0A7X8YH86</accession>
<organism evidence="1 2">
    <name type="scientific">Vibrio agarilyticus</name>
    <dbReference type="NCBI Taxonomy" id="2726741"/>
    <lineage>
        <taxon>Bacteria</taxon>
        <taxon>Pseudomonadati</taxon>
        <taxon>Pseudomonadota</taxon>
        <taxon>Gammaproteobacteria</taxon>
        <taxon>Vibrionales</taxon>
        <taxon>Vibrionaceae</taxon>
        <taxon>Vibrio</taxon>
    </lineage>
</organism>
<evidence type="ECO:0000313" key="1">
    <source>
        <dbReference type="EMBL" id="NLS13196.1"/>
    </source>
</evidence>
<dbReference type="EMBL" id="JABAIK010000008">
    <property type="protein sequence ID" value="NLS13196.1"/>
    <property type="molecule type" value="Genomic_DNA"/>
</dbReference>
<evidence type="ECO:0000313" key="2">
    <source>
        <dbReference type="Proteomes" id="UP000535589"/>
    </source>
</evidence>
<gene>
    <name evidence="1" type="ORF">HGP28_09865</name>
</gene>
<sequence>MNDKLKAHRVIGIRHALSVLKEDGLISKGINYPKDASDEMIQLLINTALEFYELGAKQGAEKTIDHFISEKFTTQKRNGQRSITANVSSVNWQHTFPVKAGITEDKIIKKVRIPISDLGFE</sequence>
<proteinExistence type="predicted"/>
<comment type="caution">
    <text evidence="1">The sequence shown here is derived from an EMBL/GenBank/DDBJ whole genome shotgun (WGS) entry which is preliminary data.</text>
</comment>
<reference evidence="1 2" key="1">
    <citation type="submission" date="2020-04" db="EMBL/GenBank/DDBJ databases">
        <title>Vibrio sp. SM6, a novel species isolated from seawater.</title>
        <authorList>
            <person name="Wang X."/>
        </authorList>
    </citation>
    <scope>NUCLEOTIDE SEQUENCE [LARGE SCALE GENOMIC DNA]</scope>
    <source>
        <strain evidence="1 2">SM6</strain>
    </source>
</reference>
<name>A0A7X8YH86_9VIBR</name>
<dbReference type="RefSeq" id="WP_168836289.1">
    <property type="nucleotide sequence ID" value="NZ_JABAIK010000008.1"/>
</dbReference>
<keyword evidence="2" id="KW-1185">Reference proteome</keyword>
<dbReference type="AlphaFoldDB" id="A0A7X8YH86"/>
<protein>
    <submittedName>
        <fullName evidence="1">Uncharacterized protein</fullName>
    </submittedName>
</protein>
<dbReference type="Proteomes" id="UP000535589">
    <property type="component" value="Unassembled WGS sequence"/>
</dbReference>